<dbReference type="InterPro" id="IPR050538">
    <property type="entry name" value="MAP_kinase_kinase_kinase"/>
</dbReference>
<dbReference type="Pfam" id="PF00069">
    <property type="entry name" value="Pkinase"/>
    <property type="match status" value="1"/>
</dbReference>
<dbReference type="OrthoDB" id="8693905at2759"/>
<feature type="region of interest" description="Disordered" evidence="5">
    <location>
        <begin position="240"/>
        <end position="272"/>
    </location>
</feature>
<dbReference type="GO" id="GO:0005524">
    <property type="term" value="F:ATP binding"/>
    <property type="evidence" value="ECO:0007669"/>
    <property type="project" value="UniProtKB-KW"/>
</dbReference>
<evidence type="ECO:0000256" key="3">
    <source>
        <dbReference type="ARBA" id="ARBA00022777"/>
    </source>
</evidence>
<keyword evidence="1" id="KW-0808">Transferase</keyword>
<dbReference type="Gene3D" id="1.10.510.10">
    <property type="entry name" value="Transferase(Phosphotransferase) domain 1"/>
    <property type="match status" value="1"/>
</dbReference>
<keyword evidence="8" id="KW-1185">Reference proteome</keyword>
<proteinExistence type="predicted"/>
<feature type="compositionally biased region" description="Basic and acidic residues" evidence="5">
    <location>
        <begin position="292"/>
        <end position="318"/>
    </location>
</feature>
<dbReference type="Proteomes" id="UP000649617">
    <property type="component" value="Unassembled WGS sequence"/>
</dbReference>
<dbReference type="AlphaFoldDB" id="A0A812RM73"/>
<evidence type="ECO:0000256" key="1">
    <source>
        <dbReference type="ARBA" id="ARBA00022679"/>
    </source>
</evidence>
<evidence type="ECO:0000313" key="8">
    <source>
        <dbReference type="Proteomes" id="UP000649617"/>
    </source>
</evidence>
<keyword evidence="3" id="KW-0418">Kinase</keyword>
<dbReference type="PANTHER" id="PTHR48016:SF4">
    <property type="entry name" value="PROTEIN KINASE DOMAIN-CONTAINING PROTEIN"/>
    <property type="match status" value="1"/>
</dbReference>
<feature type="domain" description="Protein kinase" evidence="6">
    <location>
        <begin position="1"/>
        <end position="229"/>
    </location>
</feature>
<dbReference type="PROSITE" id="PS50011">
    <property type="entry name" value="PROTEIN_KINASE_DOM"/>
    <property type="match status" value="1"/>
</dbReference>
<feature type="compositionally biased region" description="Polar residues" evidence="5">
    <location>
        <begin position="241"/>
        <end position="250"/>
    </location>
</feature>
<evidence type="ECO:0000313" key="7">
    <source>
        <dbReference type="EMBL" id="CAE7448139.1"/>
    </source>
</evidence>
<feature type="region of interest" description="Disordered" evidence="5">
    <location>
        <begin position="291"/>
        <end position="330"/>
    </location>
</feature>
<dbReference type="PROSITE" id="PS00108">
    <property type="entry name" value="PROTEIN_KINASE_ST"/>
    <property type="match status" value="1"/>
</dbReference>
<dbReference type="InterPro" id="IPR011009">
    <property type="entry name" value="Kinase-like_dom_sf"/>
</dbReference>
<sequence>LFVAIKQVSLGGLHSGDISSIEVEINLLSKLKHKNIVKYIESIRTETHLNIVLEYVEGGSIASIIKKFGAFPESLCAIYTLQILRGLKFLHSQGVIHRDIKGANVLTTKTGTIKLADFGVATKLSEIDSSKRRVVGTPYWMAPETVEMSPPTPASDIWSVGSTVVEMITEKPPYADLPQMSALYRIVSDKHPPLPEGFSEDLEAFLLRCYEKNPLHRAGAAILLEDHWIQANKQHTREFINSRQMLTPKVSQKEVTPRQGEDEDDDYSSESGAEEMEAFTTLIRDTYLRPVEASREPSSGHDSEEVRTGDKSISDKSSRSKQGPGKYPIEEEDWVAVKELKLSYYIGETLLFTLPIMVT</sequence>
<name>A0A812RM73_SYMPI</name>
<feature type="non-terminal residue" evidence="7">
    <location>
        <position position="1"/>
    </location>
</feature>
<dbReference type="InterPro" id="IPR008271">
    <property type="entry name" value="Ser/Thr_kinase_AS"/>
</dbReference>
<dbReference type="InterPro" id="IPR000719">
    <property type="entry name" value="Prot_kinase_dom"/>
</dbReference>
<evidence type="ECO:0000256" key="2">
    <source>
        <dbReference type="ARBA" id="ARBA00022741"/>
    </source>
</evidence>
<comment type="caution">
    <text evidence="7">The sequence shown here is derived from an EMBL/GenBank/DDBJ whole genome shotgun (WGS) entry which is preliminary data.</text>
</comment>
<dbReference type="GO" id="GO:0004709">
    <property type="term" value="F:MAP kinase kinase kinase activity"/>
    <property type="evidence" value="ECO:0007669"/>
    <property type="project" value="TreeGrafter"/>
</dbReference>
<accession>A0A812RM73</accession>
<feature type="compositionally biased region" description="Acidic residues" evidence="5">
    <location>
        <begin position="261"/>
        <end position="272"/>
    </location>
</feature>
<evidence type="ECO:0000256" key="5">
    <source>
        <dbReference type="SAM" id="MobiDB-lite"/>
    </source>
</evidence>
<dbReference type="GO" id="GO:0005737">
    <property type="term" value="C:cytoplasm"/>
    <property type="evidence" value="ECO:0007669"/>
    <property type="project" value="TreeGrafter"/>
</dbReference>
<reference evidence="7" key="1">
    <citation type="submission" date="2021-02" db="EMBL/GenBank/DDBJ databases">
        <authorList>
            <person name="Dougan E. K."/>
            <person name="Rhodes N."/>
            <person name="Thang M."/>
            <person name="Chan C."/>
        </authorList>
    </citation>
    <scope>NUCLEOTIDE SEQUENCE</scope>
</reference>
<dbReference type="SUPFAM" id="SSF56112">
    <property type="entry name" value="Protein kinase-like (PK-like)"/>
    <property type="match status" value="1"/>
</dbReference>
<organism evidence="7 8">
    <name type="scientific">Symbiodinium pilosum</name>
    <name type="common">Dinoflagellate</name>
    <dbReference type="NCBI Taxonomy" id="2952"/>
    <lineage>
        <taxon>Eukaryota</taxon>
        <taxon>Sar</taxon>
        <taxon>Alveolata</taxon>
        <taxon>Dinophyceae</taxon>
        <taxon>Suessiales</taxon>
        <taxon>Symbiodiniaceae</taxon>
        <taxon>Symbiodinium</taxon>
    </lineage>
</organism>
<feature type="compositionally biased region" description="Basic and acidic residues" evidence="5">
    <location>
        <begin position="251"/>
        <end position="260"/>
    </location>
</feature>
<dbReference type="PANTHER" id="PTHR48016">
    <property type="entry name" value="MAP KINASE KINASE KINASE SSK2-RELATED-RELATED"/>
    <property type="match status" value="1"/>
</dbReference>
<keyword evidence="2" id="KW-0547">Nucleotide-binding</keyword>
<gene>
    <name evidence="7" type="primary">M3KE1</name>
    <name evidence="7" type="ORF">SPIL2461_LOCUS10946</name>
</gene>
<keyword evidence="4" id="KW-0067">ATP-binding</keyword>
<evidence type="ECO:0000256" key="4">
    <source>
        <dbReference type="ARBA" id="ARBA00022840"/>
    </source>
</evidence>
<protein>
    <submittedName>
        <fullName evidence="7">M3KE1 protein</fullName>
    </submittedName>
</protein>
<evidence type="ECO:0000259" key="6">
    <source>
        <dbReference type="PROSITE" id="PS50011"/>
    </source>
</evidence>
<dbReference type="EMBL" id="CAJNIZ010021088">
    <property type="protein sequence ID" value="CAE7448139.1"/>
    <property type="molecule type" value="Genomic_DNA"/>
</dbReference>
<dbReference type="SMART" id="SM00220">
    <property type="entry name" value="S_TKc"/>
    <property type="match status" value="1"/>
</dbReference>